<name>A0A8J4YGB1_CHIOP</name>
<reference evidence="1" key="1">
    <citation type="submission" date="2020-07" db="EMBL/GenBank/DDBJ databases">
        <title>The High-quality genome of the commercially important snow crab, Chionoecetes opilio.</title>
        <authorList>
            <person name="Jeong J.-H."/>
            <person name="Ryu S."/>
        </authorList>
    </citation>
    <scope>NUCLEOTIDE SEQUENCE</scope>
    <source>
        <strain evidence="1">MADBK_172401_WGS</strain>
        <tissue evidence="1">Digestive gland</tissue>
    </source>
</reference>
<protein>
    <submittedName>
        <fullName evidence="1">Uncharacterized protein</fullName>
    </submittedName>
</protein>
<evidence type="ECO:0000313" key="1">
    <source>
        <dbReference type="EMBL" id="KAG0723689.1"/>
    </source>
</evidence>
<dbReference type="EMBL" id="JACEEZ010007875">
    <property type="protein sequence ID" value="KAG0723689.1"/>
    <property type="molecule type" value="Genomic_DNA"/>
</dbReference>
<accession>A0A8J4YGB1</accession>
<gene>
    <name evidence="1" type="ORF">GWK47_042189</name>
</gene>
<organism evidence="1 2">
    <name type="scientific">Chionoecetes opilio</name>
    <name type="common">Atlantic snow crab</name>
    <name type="synonym">Cancer opilio</name>
    <dbReference type="NCBI Taxonomy" id="41210"/>
    <lineage>
        <taxon>Eukaryota</taxon>
        <taxon>Metazoa</taxon>
        <taxon>Ecdysozoa</taxon>
        <taxon>Arthropoda</taxon>
        <taxon>Crustacea</taxon>
        <taxon>Multicrustacea</taxon>
        <taxon>Malacostraca</taxon>
        <taxon>Eumalacostraca</taxon>
        <taxon>Eucarida</taxon>
        <taxon>Decapoda</taxon>
        <taxon>Pleocyemata</taxon>
        <taxon>Brachyura</taxon>
        <taxon>Eubrachyura</taxon>
        <taxon>Majoidea</taxon>
        <taxon>Majidae</taxon>
        <taxon>Chionoecetes</taxon>
    </lineage>
</organism>
<sequence>MDKCGPLHGTTAGNAFDCSGRPTLYQELISSQELEQPFQTPEVFEQLQEHTDHQVAKNHLSPATVTLPGHEVGQAKYDPKWPQNLRLFGKKPCPTTRRPYGLSGYGGYYEIRPNFAALSGAVTTTGRTSPKPPSTNFKNFLSQGPVLSLPTSPNPLLCKQMQTTRLKGLYSYRGGGFFTPAYTPAVHIHQQRYAPSKRTPAISQRSCWNAGILGVLMELSSHKKPWGAQMRSFIEEKSFFCPKCEGPVWGRKYGDPNLTNLRRIGGESSWCEQCHSSVYFTAYAFEGEAHKRPLFDCDPLPVHGGYPPKRIANRHSAAKQHYETKQEEAWRKRCVANPQQHPVIKISGNEEC</sequence>
<evidence type="ECO:0000313" key="2">
    <source>
        <dbReference type="Proteomes" id="UP000770661"/>
    </source>
</evidence>
<dbReference type="Proteomes" id="UP000770661">
    <property type="component" value="Unassembled WGS sequence"/>
</dbReference>
<comment type="caution">
    <text evidence="1">The sequence shown here is derived from an EMBL/GenBank/DDBJ whole genome shotgun (WGS) entry which is preliminary data.</text>
</comment>
<dbReference type="AlphaFoldDB" id="A0A8J4YGB1"/>
<keyword evidence="2" id="KW-1185">Reference proteome</keyword>
<proteinExistence type="predicted"/>